<proteinExistence type="predicted"/>
<evidence type="ECO:0000313" key="2">
    <source>
        <dbReference type="Proteomes" id="UP000193017"/>
    </source>
</evidence>
<protein>
    <recommendedName>
        <fullName evidence="3">Knr4/Smi1-like domain-containing protein</fullName>
    </recommendedName>
</protein>
<keyword evidence="1" id="KW-0614">Plasmid</keyword>
<gene>
    <name evidence="1" type="ORF">B0A89_14470</name>
</gene>
<organism evidence="1 2">
    <name type="scientific">Paracoccus contaminans</name>
    <dbReference type="NCBI Taxonomy" id="1945662"/>
    <lineage>
        <taxon>Bacteria</taxon>
        <taxon>Pseudomonadati</taxon>
        <taxon>Pseudomonadota</taxon>
        <taxon>Alphaproteobacteria</taxon>
        <taxon>Rhodobacterales</taxon>
        <taxon>Paracoccaceae</taxon>
        <taxon>Paracoccus</taxon>
    </lineage>
</organism>
<dbReference type="EMBL" id="CP020613">
    <property type="protein sequence ID" value="ARJ71025.1"/>
    <property type="molecule type" value="Genomic_DNA"/>
</dbReference>
<evidence type="ECO:0000313" key="1">
    <source>
        <dbReference type="EMBL" id="ARJ71025.1"/>
    </source>
</evidence>
<dbReference type="KEGG" id="pcon:B0A89_14470"/>
<dbReference type="RefSeq" id="WP_085379039.1">
    <property type="nucleotide sequence ID" value="NZ_CP020613.1"/>
</dbReference>
<dbReference type="SUPFAM" id="SSF160631">
    <property type="entry name" value="SMI1/KNR4-like"/>
    <property type="match status" value="1"/>
</dbReference>
<dbReference type="AlphaFoldDB" id="A0A1W6D1Q1"/>
<dbReference type="InterPro" id="IPR037883">
    <property type="entry name" value="Knr4/Smi1-like_sf"/>
</dbReference>
<dbReference type="Proteomes" id="UP000193017">
    <property type="component" value="Plasmid unnamed"/>
</dbReference>
<name>A0A1W6D1Q1_9RHOB</name>
<keyword evidence="2" id="KW-1185">Reference proteome</keyword>
<geneLocation type="plasmid" evidence="1 2">
    <name>unnamed</name>
</geneLocation>
<reference evidence="1 2" key="1">
    <citation type="submission" date="2017-03" db="EMBL/GenBank/DDBJ databases">
        <title>Genome sequence of Paracoccus contaminans isolated from a water microcosm.</title>
        <authorList>
            <person name="Aurass P."/>
            <person name="Karste S."/>
            <person name="Trost E."/>
            <person name="Glaeser S.P."/>
            <person name="Kaempfer P."/>
            <person name="Flieger A."/>
        </authorList>
    </citation>
    <scope>NUCLEOTIDE SEQUENCE [LARGE SCALE GENOMIC DNA]</scope>
    <source>
        <strain evidence="2">RKI 16-01929T\LMG 29738T\CCM 8701T\CIP 111112T</strain>
        <plasmid evidence="2">Plasmid unnamed</plasmid>
    </source>
</reference>
<evidence type="ECO:0008006" key="3">
    <source>
        <dbReference type="Google" id="ProtNLM"/>
    </source>
</evidence>
<dbReference type="OrthoDB" id="5572373at2"/>
<sequence>MDWYTDLAAIMPPPAETRAAAPQDWAAAEAALNTALPDDFKRYAETWGPAYVGGFLYTCAPAHQNSNVDLVENARYVSDALSTLKSHHPDRYSAAVFPEAGGFLANGRTDNGDFLGWMTRGSDPNAWPAAIWGDEDGAPQVFEGMGFGQMIHGIVAGTLRPEAFPDGLWKATPLDAAQLD</sequence>
<accession>A0A1W6D1Q1</accession>